<proteinExistence type="predicted"/>
<evidence type="ECO:0000313" key="4">
    <source>
        <dbReference type="Proteomes" id="UP000766904"/>
    </source>
</evidence>
<dbReference type="Proteomes" id="UP000766904">
    <property type="component" value="Unassembled WGS sequence"/>
</dbReference>
<dbReference type="Gene3D" id="3.40.720.10">
    <property type="entry name" value="Alkaline Phosphatase, subunit A"/>
    <property type="match status" value="1"/>
</dbReference>
<dbReference type="AlphaFoldDB" id="A0A8J8Q767"/>
<protein>
    <submittedName>
        <fullName evidence="3">Sulfatase</fullName>
    </submittedName>
</protein>
<name>A0A8J8Q767_9EURY</name>
<feature type="compositionally biased region" description="Basic and acidic residues" evidence="1">
    <location>
        <begin position="474"/>
        <end position="485"/>
    </location>
</feature>
<dbReference type="CDD" id="cd16148">
    <property type="entry name" value="sulfatase_like"/>
    <property type="match status" value="1"/>
</dbReference>
<gene>
    <name evidence="3" type="ORF">CV102_10325</name>
</gene>
<organism evidence="3 4">
    <name type="scientific">Natronococcus pandeyae</name>
    <dbReference type="NCBI Taxonomy" id="2055836"/>
    <lineage>
        <taxon>Archaea</taxon>
        <taxon>Methanobacteriati</taxon>
        <taxon>Methanobacteriota</taxon>
        <taxon>Stenosarchaea group</taxon>
        <taxon>Halobacteria</taxon>
        <taxon>Halobacteriales</taxon>
        <taxon>Natrialbaceae</taxon>
        <taxon>Natronococcus</taxon>
    </lineage>
</organism>
<accession>A0A8J8Q767</accession>
<dbReference type="InterPro" id="IPR017850">
    <property type="entry name" value="Alkaline_phosphatase_core_sf"/>
</dbReference>
<dbReference type="EMBL" id="PHNJ01000004">
    <property type="protein sequence ID" value="TYL38894.1"/>
    <property type="molecule type" value="Genomic_DNA"/>
</dbReference>
<feature type="region of interest" description="Disordered" evidence="1">
    <location>
        <begin position="455"/>
        <end position="485"/>
    </location>
</feature>
<dbReference type="InterPro" id="IPR000917">
    <property type="entry name" value="Sulfatase_N"/>
</dbReference>
<comment type="caution">
    <text evidence="3">The sequence shown here is derived from an EMBL/GenBank/DDBJ whole genome shotgun (WGS) entry which is preliminary data.</text>
</comment>
<dbReference type="PANTHER" id="PTHR43751:SF3">
    <property type="entry name" value="SULFATASE N-TERMINAL DOMAIN-CONTAINING PROTEIN"/>
    <property type="match status" value="1"/>
</dbReference>
<evidence type="ECO:0000313" key="3">
    <source>
        <dbReference type="EMBL" id="TYL38894.1"/>
    </source>
</evidence>
<dbReference type="OrthoDB" id="102174at2157"/>
<keyword evidence="4" id="KW-1185">Reference proteome</keyword>
<dbReference type="SUPFAM" id="SSF53649">
    <property type="entry name" value="Alkaline phosphatase-like"/>
    <property type="match status" value="1"/>
</dbReference>
<sequence>MDPPNIVLVVMDTARAQDVLGREDVMPALHRIADDGVTFTNAFTTAPWTVPSHSSLFTGQYTSDHGSHAASKSFEPAIPTLAERLREDGYQTVAYSNNTWVSPAFGYDRGFEDFLVGWELFGSADLARIAKEANGFRERAAAVGKQLAGRDGYKTLCDALFANWRRVYDSGALVTNYRLERWFRSQRDPERPFFAFVNYIEPHLEYRPPRKFRSTFLPSDVSWPEAKSVNQDAWAYLTGHTEMDERDFEILEGLYRAELRYLDYRLEKLYDELRDLGELENTLLVVVGDHGENIGDHGLMDHQYCLYDTLTHVPLVVRHPSSFEPGRTREGLVELRDLYPTLLEAAGSTLDADKAASVSRRNLYDDGREFVISEYLSPQPSMKALERWMGEVPDKVRRRFDRGLRSIRTTEWKYIEGTDGSEELYDLAADPAESENVADDEPDVRAKLAAKIEAERGDLRRPTDDGSLSVDGSTKQRLEDMGYLQ</sequence>
<dbReference type="RefSeq" id="WP_148857895.1">
    <property type="nucleotide sequence ID" value="NZ_PHNJ01000004.1"/>
</dbReference>
<feature type="domain" description="Sulfatase N-terminal" evidence="2">
    <location>
        <begin position="4"/>
        <end position="347"/>
    </location>
</feature>
<dbReference type="InterPro" id="IPR052701">
    <property type="entry name" value="GAG_Ulvan_Degrading_Sulfatases"/>
</dbReference>
<feature type="compositionally biased region" description="Basic and acidic residues" evidence="1">
    <location>
        <begin position="455"/>
        <end position="464"/>
    </location>
</feature>
<dbReference type="Pfam" id="PF00884">
    <property type="entry name" value="Sulfatase"/>
    <property type="match status" value="1"/>
</dbReference>
<evidence type="ECO:0000256" key="1">
    <source>
        <dbReference type="SAM" id="MobiDB-lite"/>
    </source>
</evidence>
<dbReference type="PANTHER" id="PTHR43751">
    <property type="entry name" value="SULFATASE"/>
    <property type="match status" value="1"/>
</dbReference>
<reference evidence="3" key="1">
    <citation type="submission" date="2017-11" db="EMBL/GenBank/DDBJ databases">
        <authorList>
            <person name="Kajale S.C."/>
            <person name="Sharma A."/>
        </authorList>
    </citation>
    <scope>NUCLEOTIDE SEQUENCE</scope>
    <source>
        <strain evidence="3">LS1_42</strain>
    </source>
</reference>
<evidence type="ECO:0000259" key="2">
    <source>
        <dbReference type="Pfam" id="PF00884"/>
    </source>
</evidence>